<dbReference type="PROSITE" id="PS51197">
    <property type="entry name" value="HTH_RRF2_2"/>
    <property type="match status" value="1"/>
</dbReference>
<reference evidence="2 3" key="1">
    <citation type="journal article" date="2013" name="Int. J. Syst. Evol. Microbiol.">
        <title>Marinicauda pacifica gen. nov., sp. nov., a prosthecate alphaproteobacterium of the family Hyphomonadaceae isolated from deep seawater.</title>
        <authorList>
            <person name="Zhang X.Y."/>
            <person name="Li G.W."/>
            <person name="Wang C.S."/>
            <person name="Zhang Y.J."/>
            <person name="Xu X.W."/>
            <person name="Li H."/>
            <person name="Liu A."/>
            <person name="Liu C."/>
            <person name="Xie B.B."/>
            <person name="Qin Q.L."/>
            <person name="Xu Z."/>
            <person name="Chen X.L."/>
            <person name="Zhou B.C."/>
            <person name="Zhang Y.Z."/>
        </authorList>
    </citation>
    <scope>NUCLEOTIDE SEQUENCE [LARGE SCALE GENOMIC DNA]</scope>
    <source>
        <strain evidence="2 3">P-1 km-3</strain>
    </source>
</reference>
<dbReference type="InterPro" id="IPR000944">
    <property type="entry name" value="Tscrpt_reg_Rrf2"/>
</dbReference>
<keyword evidence="3" id="KW-1185">Reference proteome</keyword>
<dbReference type="Gene3D" id="1.10.10.10">
    <property type="entry name" value="Winged helix-like DNA-binding domain superfamily/Winged helix DNA-binding domain"/>
    <property type="match status" value="1"/>
</dbReference>
<dbReference type="InterPro" id="IPR036388">
    <property type="entry name" value="WH-like_DNA-bd_sf"/>
</dbReference>
<dbReference type="AlphaFoldDB" id="A0A4S2HFF5"/>
<evidence type="ECO:0000313" key="3">
    <source>
        <dbReference type="Proteomes" id="UP000305451"/>
    </source>
</evidence>
<name>A0A4S2HFF5_9PROT</name>
<dbReference type="NCBIfam" id="TIGR00738">
    <property type="entry name" value="rrf2_super"/>
    <property type="match status" value="1"/>
</dbReference>
<proteinExistence type="predicted"/>
<dbReference type="GO" id="GO:0005829">
    <property type="term" value="C:cytosol"/>
    <property type="evidence" value="ECO:0007669"/>
    <property type="project" value="TreeGrafter"/>
</dbReference>
<evidence type="ECO:0000313" key="2">
    <source>
        <dbReference type="EMBL" id="TGY94392.1"/>
    </source>
</evidence>
<dbReference type="EMBL" id="SRXV01000001">
    <property type="protein sequence ID" value="TGY94392.1"/>
    <property type="molecule type" value="Genomic_DNA"/>
</dbReference>
<dbReference type="PANTHER" id="PTHR33221">
    <property type="entry name" value="WINGED HELIX-TURN-HELIX TRANSCRIPTIONAL REGULATOR, RRF2 FAMILY"/>
    <property type="match status" value="1"/>
</dbReference>
<dbReference type="FunFam" id="1.10.10.10:FF:000026">
    <property type="entry name" value="HTH-type transcriptional regulator IscR"/>
    <property type="match status" value="1"/>
</dbReference>
<protein>
    <submittedName>
        <fullName evidence="2">Rrf2 family transcriptional regulator</fullName>
    </submittedName>
</protein>
<dbReference type="OrthoDB" id="9808360at2"/>
<dbReference type="PROSITE" id="PS01332">
    <property type="entry name" value="HTH_RRF2_1"/>
    <property type="match status" value="1"/>
</dbReference>
<dbReference type="PANTHER" id="PTHR33221:SF5">
    <property type="entry name" value="HTH-TYPE TRANSCRIPTIONAL REGULATOR ISCR"/>
    <property type="match status" value="1"/>
</dbReference>
<dbReference type="InterPro" id="IPR030489">
    <property type="entry name" value="TR_Rrf2-type_CS"/>
</dbReference>
<dbReference type="InterPro" id="IPR036390">
    <property type="entry name" value="WH_DNA-bd_sf"/>
</dbReference>
<dbReference type="GO" id="GO:0003700">
    <property type="term" value="F:DNA-binding transcription factor activity"/>
    <property type="evidence" value="ECO:0007669"/>
    <property type="project" value="TreeGrafter"/>
</dbReference>
<accession>A0A4S2HFF5</accession>
<gene>
    <name evidence="2" type="ORF">E5162_03700</name>
</gene>
<dbReference type="SUPFAM" id="SSF46785">
    <property type="entry name" value="Winged helix' DNA-binding domain"/>
    <property type="match status" value="1"/>
</dbReference>
<comment type="caution">
    <text evidence="2">The sequence shown here is derived from an EMBL/GenBank/DDBJ whole genome shotgun (WGS) entry which is preliminary data.</text>
</comment>
<keyword evidence="1" id="KW-0238">DNA-binding</keyword>
<sequence length="152" mass="16393">MKLGTKGRYAVMAMVDLAQASKKAPVTLGDIASRQEISLSYLEQLFAKLRKAGLVKSVRGPGGGYKLARSADQTRISDIMVAVEEPVEVTRCGNASRGCLEGGRRCITHDLWDELGRHIHLFLNGVTLEDVLQRRVMGAASGQHFALGAAAE</sequence>
<organism evidence="2 3">
    <name type="scientific">Marinicauda pacifica</name>
    <dbReference type="NCBI Taxonomy" id="1133559"/>
    <lineage>
        <taxon>Bacteria</taxon>
        <taxon>Pseudomonadati</taxon>
        <taxon>Pseudomonadota</taxon>
        <taxon>Alphaproteobacteria</taxon>
        <taxon>Maricaulales</taxon>
        <taxon>Maricaulaceae</taxon>
        <taxon>Marinicauda</taxon>
    </lineage>
</organism>
<dbReference type="Proteomes" id="UP000305451">
    <property type="component" value="Unassembled WGS sequence"/>
</dbReference>
<dbReference type="GO" id="GO:0003677">
    <property type="term" value="F:DNA binding"/>
    <property type="evidence" value="ECO:0007669"/>
    <property type="project" value="UniProtKB-KW"/>
</dbReference>
<dbReference type="RefSeq" id="WP_135943588.1">
    <property type="nucleotide sequence ID" value="NZ_BMEI01000001.1"/>
</dbReference>
<dbReference type="Pfam" id="PF02082">
    <property type="entry name" value="Rrf2"/>
    <property type="match status" value="1"/>
</dbReference>
<evidence type="ECO:0000256" key="1">
    <source>
        <dbReference type="ARBA" id="ARBA00023125"/>
    </source>
</evidence>